<organism evidence="2 3">
    <name type="scientific">Clostridium gasigenes</name>
    <dbReference type="NCBI Taxonomy" id="94869"/>
    <lineage>
        <taxon>Bacteria</taxon>
        <taxon>Bacillati</taxon>
        <taxon>Bacillota</taxon>
        <taxon>Clostridia</taxon>
        <taxon>Eubacteriales</taxon>
        <taxon>Clostridiaceae</taxon>
        <taxon>Clostridium</taxon>
    </lineage>
</organism>
<dbReference type="Pfam" id="PF01726">
    <property type="entry name" value="LexA_DNA_bind"/>
    <property type="match status" value="1"/>
</dbReference>
<evidence type="ECO:0000313" key="3">
    <source>
        <dbReference type="Proteomes" id="UP000585258"/>
    </source>
</evidence>
<gene>
    <name evidence="2" type="ORF">H7E68_14760</name>
</gene>
<evidence type="ECO:0000313" key="2">
    <source>
        <dbReference type="EMBL" id="MBB6715965.1"/>
    </source>
</evidence>
<proteinExistence type="predicted"/>
<comment type="caution">
    <text evidence="2">The sequence shown here is derived from an EMBL/GenBank/DDBJ whole genome shotgun (WGS) entry which is preliminary data.</text>
</comment>
<evidence type="ECO:0000259" key="1">
    <source>
        <dbReference type="Pfam" id="PF01726"/>
    </source>
</evidence>
<dbReference type="InterPro" id="IPR036388">
    <property type="entry name" value="WH-like_DNA-bd_sf"/>
</dbReference>
<reference evidence="2 3" key="1">
    <citation type="submission" date="2020-08" db="EMBL/GenBank/DDBJ databases">
        <title>Clostridia isolated from Swiss meat.</title>
        <authorList>
            <person name="Wambui J."/>
            <person name="Stevens M.J.A."/>
            <person name="Stephan R."/>
        </authorList>
    </citation>
    <scope>NUCLEOTIDE SEQUENCE [LARGE SCALE GENOMIC DNA]</scope>
    <source>
        <strain evidence="2 3">CM001</strain>
    </source>
</reference>
<dbReference type="SUPFAM" id="SSF46785">
    <property type="entry name" value="Winged helix' DNA-binding domain"/>
    <property type="match status" value="1"/>
</dbReference>
<dbReference type="GO" id="GO:0006508">
    <property type="term" value="P:proteolysis"/>
    <property type="evidence" value="ECO:0007669"/>
    <property type="project" value="InterPro"/>
</dbReference>
<dbReference type="Gene3D" id="1.10.10.10">
    <property type="entry name" value="Winged helix-like DNA-binding domain superfamily/Winged helix DNA-binding domain"/>
    <property type="match status" value="1"/>
</dbReference>
<dbReference type="RefSeq" id="WP_185165106.1">
    <property type="nucleotide sequence ID" value="NZ_JACKWY010000010.1"/>
</dbReference>
<dbReference type="InterPro" id="IPR006199">
    <property type="entry name" value="LexA_DNA-bd_dom"/>
</dbReference>
<dbReference type="AlphaFoldDB" id="A0A7X0VSR5"/>
<dbReference type="InterPro" id="IPR036390">
    <property type="entry name" value="WH_DNA-bd_sf"/>
</dbReference>
<name>A0A7X0VSR5_9CLOT</name>
<dbReference type="Proteomes" id="UP000585258">
    <property type="component" value="Unassembled WGS sequence"/>
</dbReference>
<feature type="domain" description="LexA repressor DNA-binding" evidence="1">
    <location>
        <begin position="2"/>
        <end position="62"/>
    </location>
</feature>
<dbReference type="GO" id="GO:0004252">
    <property type="term" value="F:serine-type endopeptidase activity"/>
    <property type="evidence" value="ECO:0007669"/>
    <property type="project" value="InterPro"/>
</dbReference>
<accession>A0A7X0VSR5</accession>
<sequence>MLTKMQNKVLSELHKHIEVNGVAPTVRELCCKLGLKSVSTMHTHLIKLERGGYIEKVAKSPRNIKILKLDDSVFEECDNNMIICSGETVLANGNKTKSNLKYRLYKKDFNIIENEIAVDLYKYDYVDIIYNQITGVTILEFKTSEEHDAKGIIITEWTRCNFFTIIGKIMK</sequence>
<protein>
    <recommendedName>
        <fullName evidence="1">LexA repressor DNA-binding domain-containing protein</fullName>
    </recommendedName>
</protein>
<dbReference type="EMBL" id="JACKWY010000010">
    <property type="protein sequence ID" value="MBB6715965.1"/>
    <property type="molecule type" value="Genomic_DNA"/>
</dbReference>